<proteinExistence type="predicted"/>
<feature type="region of interest" description="Disordered" evidence="1">
    <location>
        <begin position="44"/>
        <end position="78"/>
    </location>
</feature>
<comment type="caution">
    <text evidence="3">The sequence shown here is derived from an EMBL/GenBank/DDBJ whole genome shotgun (WGS) entry which is preliminary data.</text>
</comment>
<dbReference type="Pfam" id="PF20209">
    <property type="entry name" value="DUF6570"/>
    <property type="match status" value="1"/>
</dbReference>
<evidence type="ECO:0000313" key="4">
    <source>
        <dbReference type="Proteomes" id="UP001172101"/>
    </source>
</evidence>
<evidence type="ECO:0000313" key="3">
    <source>
        <dbReference type="EMBL" id="KAK0703290.1"/>
    </source>
</evidence>
<gene>
    <name evidence="3" type="ORF">B0T26DRAFT_494005</name>
</gene>
<feature type="compositionally biased region" description="Polar residues" evidence="1">
    <location>
        <begin position="126"/>
        <end position="146"/>
    </location>
</feature>
<sequence>MVDASTAAARQVCHSCSVEKPLDQFQSFRGPRRTVVDCADCRNRKKAQRDGSTSRIQSAAAAARGDSLNPPPAPVPRQNLTHLFLSERYHEGGRVSTDSTEMAAARNEISAIQRRHRVERRHGGETSQTPTMSNLLHQQQPPSNADGTLPPFVQPRDPHGLATSCPPSTQSEESQKAAQEEERKDGNNNPGPVTPPKLPRQGRPSLRRPPPPSPFLPARGRRRGRSRLAQNPIGRPSLQQPLPFPFSPGGGRRRGRPRLARNPVGRPCRQPPFTERTLREFDKPSPQFTGADKESPLDEEDLAIKMEFDEALAAEKMQYCPRCKRRWFDVELKPDGVCKHCHDKDDKKRGDEPFFFSANNNLDFGSIPQDLPRLEPLEEMFFARVHVSVTVFTVRGRDTCSEE</sequence>
<protein>
    <recommendedName>
        <fullName evidence="2">DUF6570 domain-containing protein</fullName>
    </recommendedName>
</protein>
<evidence type="ECO:0000256" key="1">
    <source>
        <dbReference type="SAM" id="MobiDB-lite"/>
    </source>
</evidence>
<dbReference type="Proteomes" id="UP001172101">
    <property type="component" value="Unassembled WGS sequence"/>
</dbReference>
<name>A0AA39ZTJ7_9PEZI</name>
<dbReference type="EMBL" id="JAUIRO010000008">
    <property type="protein sequence ID" value="KAK0703290.1"/>
    <property type="molecule type" value="Genomic_DNA"/>
</dbReference>
<keyword evidence="4" id="KW-1185">Reference proteome</keyword>
<feature type="domain" description="DUF6570" evidence="2">
    <location>
        <begin position="350"/>
        <end position="396"/>
    </location>
</feature>
<organism evidence="3 4">
    <name type="scientific">Lasiosphaeria miniovina</name>
    <dbReference type="NCBI Taxonomy" id="1954250"/>
    <lineage>
        <taxon>Eukaryota</taxon>
        <taxon>Fungi</taxon>
        <taxon>Dikarya</taxon>
        <taxon>Ascomycota</taxon>
        <taxon>Pezizomycotina</taxon>
        <taxon>Sordariomycetes</taxon>
        <taxon>Sordariomycetidae</taxon>
        <taxon>Sordariales</taxon>
        <taxon>Lasiosphaeriaceae</taxon>
        <taxon>Lasiosphaeria</taxon>
    </lineage>
</organism>
<dbReference type="AlphaFoldDB" id="A0AA39ZTJ7"/>
<evidence type="ECO:0000259" key="2">
    <source>
        <dbReference type="Pfam" id="PF20209"/>
    </source>
</evidence>
<dbReference type="RefSeq" id="XP_060290149.1">
    <property type="nucleotide sequence ID" value="XM_060435341.1"/>
</dbReference>
<dbReference type="InterPro" id="IPR046700">
    <property type="entry name" value="DUF6570"/>
</dbReference>
<feature type="compositionally biased region" description="Basic and acidic residues" evidence="1">
    <location>
        <begin position="173"/>
        <end position="186"/>
    </location>
</feature>
<feature type="region of interest" description="Disordered" evidence="1">
    <location>
        <begin position="110"/>
        <end position="298"/>
    </location>
</feature>
<accession>A0AA39ZTJ7</accession>
<reference evidence="3" key="1">
    <citation type="submission" date="2023-06" db="EMBL/GenBank/DDBJ databases">
        <title>Genome-scale phylogeny and comparative genomics of the fungal order Sordariales.</title>
        <authorList>
            <consortium name="Lawrence Berkeley National Laboratory"/>
            <person name="Hensen N."/>
            <person name="Bonometti L."/>
            <person name="Westerberg I."/>
            <person name="Brannstrom I.O."/>
            <person name="Guillou S."/>
            <person name="Cros-Aarteil S."/>
            <person name="Calhoun S."/>
            <person name="Haridas S."/>
            <person name="Kuo A."/>
            <person name="Mondo S."/>
            <person name="Pangilinan J."/>
            <person name="Riley R."/>
            <person name="LaButti K."/>
            <person name="Andreopoulos B."/>
            <person name="Lipzen A."/>
            <person name="Chen C."/>
            <person name="Yanf M."/>
            <person name="Daum C."/>
            <person name="Ng V."/>
            <person name="Clum A."/>
            <person name="Steindorff A."/>
            <person name="Ohm R."/>
            <person name="Martin F."/>
            <person name="Silar P."/>
            <person name="Natvig D."/>
            <person name="Lalanne C."/>
            <person name="Gautier V."/>
            <person name="Ament-velasquez S.L."/>
            <person name="Kruys A."/>
            <person name="Hutchinson M.I."/>
            <person name="Powell A.J."/>
            <person name="Barry K."/>
            <person name="Miller A.N."/>
            <person name="Grigoriev I.V."/>
            <person name="Debuchy R."/>
            <person name="Gladieux P."/>
            <person name="Thoren M.H."/>
            <person name="Johannesson H."/>
        </authorList>
    </citation>
    <scope>NUCLEOTIDE SEQUENCE</scope>
    <source>
        <strain evidence="3">SMH2392-1A</strain>
    </source>
</reference>
<dbReference type="GeneID" id="85318611"/>